<feature type="region of interest" description="Disordered" evidence="8">
    <location>
        <begin position="231"/>
        <end position="251"/>
    </location>
</feature>
<dbReference type="Gene3D" id="4.10.240.10">
    <property type="entry name" value="Zn(2)-C6 fungal-type DNA-binding domain"/>
    <property type="match status" value="1"/>
</dbReference>
<dbReference type="PROSITE" id="PS00463">
    <property type="entry name" value="ZN2_CY6_FUNGAL_1"/>
    <property type="match status" value="1"/>
</dbReference>
<feature type="compositionally biased region" description="Polar residues" evidence="8">
    <location>
        <begin position="724"/>
        <end position="738"/>
    </location>
</feature>
<evidence type="ECO:0000256" key="7">
    <source>
        <dbReference type="ARBA" id="ARBA00023242"/>
    </source>
</evidence>
<evidence type="ECO:0000256" key="3">
    <source>
        <dbReference type="ARBA" id="ARBA00022833"/>
    </source>
</evidence>
<feature type="compositionally biased region" description="Polar residues" evidence="8">
    <location>
        <begin position="236"/>
        <end position="250"/>
    </location>
</feature>
<evidence type="ECO:0000256" key="2">
    <source>
        <dbReference type="ARBA" id="ARBA00022723"/>
    </source>
</evidence>
<dbReference type="InterPro" id="IPR051711">
    <property type="entry name" value="Stress_Response_Reg"/>
</dbReference>
<dbReference type="Proteomes" id="UP000698800">
    <property type="component" value="Unassembled WGS sequence"/>
</dbReference>
<evidence type="ECO:0000259" key="9">
    <source>
        <dbReference type="PROSITE" id="PS50048"/>
    </source>
</evidence>
<dbReference type="Pfam" id="PF04082">
    <property type="entry name" value="Fungal_trans"/>
    <property type="match status" value="1"/>
</dbReference>
<feature type="compositionally biased region" description="Basic and acidic residues" evidence="8">
    <location>
        <begin position="660"/>
        <end position="669"/>
    </location>
</feature>
<evidence type="ECO:0000256" key="8">
    <source>
        <dbReference type="SAM" id="MobiDB-lite"/>
    </source>
</evidence>
<sequence length="938" mass="104331">MTTSPESYDDDSNLSPAQWPSHGAAPSHLTSSGGSPANPAKDSSPMQKRRRVTRACDECRRKKIKCDGKQPCTHCTVYSYDCTYDQPSNRRRNPAPQYIEALENRLQRAEALLKTFLPDVDLSDPNIGVIQPTHAPPKLDVHPPQTQHDPAGEEFEETQCNKIGQESLIESMVEATGRLDFDDQGHVDYHGHSSGFAFLERMREQFGTLLGPDTSNANTLQVFRRPPLQSVFDSPKSGSGDSPMYSNLPNTADLPPRDVANELVDNCIEDACALLRFVHKPTFVCMLNRIYDTPAERYGDDENRFLPLLYVVLAVGTLFVKSEQNNPENASFECAISEGFKYFKAARQMIDITDCQDLTSLQTVLFMIIFLQSSAKMATCYSFVGIALTSSLRMGLHRCVSSGFNPIVRETRKRIFWVIRKLDTYISALLGLPKTINDEDIDQELPAEVDDEYITKDKILPMPEGKFSMIAAGNAHVRMMRILAKVVKYIYPIKGMEFGRSGQTYKVSHARITEIETDLRDWMERLPTELKFGSDCPPKCVRPFLHYISPNAASNPVDKRSYACALKCVSVSRIIVHVTEEMKKRGLLNGAYWFTMYTTFFATLSLVFFTLENENHPDYTAILKDANDGRDTLASLAKRSQAADRCTQTFKTLLEQLPDGSRRGRERLQPTHKKRHAPSPSPNNTQSNSNMPFQGSEALGPVQRANTYPALSDVGGLKGMGQTVPFQSSPLRSGSLLNPGSRKSAHLLSDIRSNDIMGLPTPESVTDPMTPQQQLQQQFQQPNPIFQLQGDGTSFADLNAVVFAPTDSFAYPNQPTSILENQPYGSDDTMGNNQLMGGDRENNIFMPNDCTAGAPFDGLEVQLFGPMPPYLVHGQQQDIFMPKQEDPMDVGNLDMVNGGGCGFPVQGRAAGSAPEALEDIFGVEEWNANFTDHSNLRL</sequence>
<dbReference type="SMART" id="SM00066">
    <property type="entry name" value="GAL4"/>
    <property type="match status" value="1"/>
</dbReference>
<evidence type="ECO:0000313" key="11">
    <source>
        <dbReference type="Proteomes" id="UP000698800"/>
    </source>
</evidence>
<dbReference type="CDD" id="cd12148">
    <property type="entry name" value="fungal_TF_MHR"/>
    <property type="match status" value="1"/>
</dbReference>
<dbReference type="EMBL" id="JAGHQL010000160">
    <property type="protein sequence ID" value="KAH0537142.1"/>
    <property type="molecule type" value="Genomic_DNA"/>
</dbReference>
<dbReference type="GO" id="GO:0005634">
    <property type="term" value="C:nucleus"/>
    <property type="evidence" value="ECO:0007669"/>
    <property type="project" value="UniProtKB-SubCell"/>
</dbReference>
<gene>
    <name evidence="10" type="ORF">FGG08_006046</name>
</gene>
<dbReference type="InterPro" id="IPR036864">
    <property type="entry name" value="Zn2-C6_fun-type_DNA-bd_sf"/>
</dbReference>
<dbReference type="InterPro" id="IPR007219">
    <property type="entry name" value="XnlR_reg_dom"/>
</dbReference>
<evidence type="ECO:0000256" key="1">
    <source>
        <dbReference type="ARBA" id="ARBA00004123"/>
    </source>
</evidence>
<comment type="caution">
    <text evidence="10">The sequence shown here is derived from an EMBL/GenBank/DDBJ whole genome shotgun (WGS) entry which is preliminary data.</text>
</comment>
<dbReference type="GO" id="GO:0006351">
    <property type="term" value="P:DNA-templated transcription"/>
    <property type="evidence" value="ECO:0007669"/>
    <property type="project" value="InterPro"/>
</dbReference>
<evidence type="ECO:0000256" key="6">
    <source>
        <dbReference type="ARBA" id="ARBA00023163"/>
    </source>
</evidence>
<feature type="region of interest" description="Disordered" evidence="8">
    <location>
        <begin position="653"/>
        <end position="697"/>
    </location>
</feature>
<feature type="compositionally biased region" description="Low complexity" evidence="8">
    <location>
        <begin position="682"/>
        <end position="692"/>
    </location>
</feature>
<evidence type="ECO:0000313" key="10">
    <source>
        <dbReference type="EMBL" id="KAH0537142.1"/>
    </source>
</evidence>
<feature type="region of interest" description="Disordered" evidence="8">
    <location>
        <begin position="754"/>
        <end position="779"/>
    </location>
</feature>
<protein>
    <recommendedName>
        <fullName evidence="9">Zn(2)-C6 fungal-type domain-containing protein</fullName>
    </recommendedName>
</protein>
<dbReference type="PROSITE" id="PS50048">
    <property type="entry name" value="ZN2_CY6_FUNGAL_2"/>
    <property type="match status" value="1"/>
</dbReference>
<comment type="subcellular location">
    <subcellularLocation>
        <location evidence="1">Nucleus</location>
    </subcellularLocation>
</comment>
<keyword evidence="2" id="KW-0479">Metal-binding</keyword>
<feature type="region of interest" description="Disordered" evidence="8">
    <location>
        <begin position="721"/>
        <end position="742"/>
    </location>
</feature>
<dbReference type="SMART" id="SM00906">
    <property type="entry name" value="Fungal_trans"/>
    <property type="match status" value="1"/>
</dbReference>
<feature type="domain" description="Zn(2)-C6 fungal-type" evidence="9">
    <location>
        <begin position="55"/>
        <end position="84"/>
    </location>
</feature>
<dbReference type="OrthoDB" id="422427at2759"/>
<dbReference type="GO" id="GO:0008270">
    <property type="term" value="F:zinc ion binding"/>
    <property type="evidence" value="ECO:0007669"/>
    <property type="project" value="InterPro"/>
</dbReference>
<dbReference type="CDD" id="cd00067">
    <property type="entry name" value="GAL4"/>
    <property type="match status" value="1"/>
</dbReference>
<keyword evidence="7" id="KW-0539">Nucleus</keyword>
<evidence type="ECO:0000256" key="5">
    <source>
        <dbReference type="ARBA" id="ARBA00023125"/>
    </source>
</evidence>
<dbReference type="GO" id="GO:0043565">
    <property type="term" value="F:sequence-specific DNA binding"/>
    <property type="evidence" value="ECO:0007669"/>
    <property type="project" value="TreeGrafter"/>
</dbReference>
<dbReference type="AlphaFoldDB" id="A0A9P8I227"/>
<keyword evidence="11" id="KW-1185">Reference proteome</keyword>
<name>A0A9P8I227_9PEZI</name>
<organism evidence="10 11">
    <name type="scientific">Glutinoglossum americanum</name>
    <dbReference type="NCBI Taxonomy" id="1670608"/>
    <lineage>
        <taxon>Eukaryota</taxon>
        <taxon>Fungi</taxon>
        <taxon>Dikarya</taxon>
        <taxon>Ascomycota</taxon>
        <taxon>Pezizomycotina</taxon>
        <taxon>Geoglossomycetes</taxon>
        <taxon>Geoglossales</taxon>
        <taxon>Geoglossaceae</taxon>
        <taxon>Glutinoglossum</taxon>
    </lineage>
</organism>
<dbReference type="SUPFAM" id="SSF57701">
    <property type="entry name" value="Zn2/Cys6 DNA-binding domain"/>
    <property type="match status" value="1"/>
</dbReference>
<feature type="region of interest" description="Disordered" evidence="8">
    <location>
        <begin position="1"/>
        <end position="54"/>
    </location>
</feature>
<keyword evidence="4" id="KW-0805">Transcription regulation</keyword>
<dbReference type="GO" id="GO:0000981">
    <property type="term" value="F:DNA-binding transcription factor activity, RNA polymerase II-specific"/>
    <property type="evidence" value="ECO:0007669"/>
    <property type="project" value="InterPro"/>
</dbReference>
<dbReference type="InterPro" id="IPR001138">
    <property type="entry name" value="Zn2Cys6_DnaBD"/>
</dbReference>
<accession>A0A9P8I227</accession>
<keyword evidence="6" id="KW-0804">Transcription</keyword>
<proteinExistence type="predicted"/>
<dbReference type="Pfam" id="PF00172">
    <property type="entry name" value="Zn_clus"/>
    <property type="match status" value="1"/>
</dbReference>
<dbReference type="GO" id="GO:0045944">
    <property type="term" value="P:positive regulation of transcription by RNA polymerase II"/>
    <property type="evidence" value="ECO:0007669"/>
    <property type="project" value="TreeGrafter"/>
</dbReference>
<dbReference type="PANTHER" id="PTHR47540">
    <property type="entry name" value="THIAMINE REPRESSIBLE GENES REGULATORY PROTEIN THI5"/>
    <property type="match status" value="1"/>
</dbReference>
<keyword evidence="5" id="KW-0238">DNA-binding</keyword>
<evidence type="ECO:0000256" key="4">
    <source>
        <dbReference type="ARBA" id="ARBA00023015"/>
    </source>
</evidence>
<keyword evidence="3" id="KW-0862">Zinc</keyword>
<reference evidence="10" key="1">
    <citation type="submission" date="2021-03" db="EMBL/GenBank/DDBJ databases">
        <title>Comparative genomics and phylogenomic investigation of the class Geoglossomycetes provide insights into ecological specialization and systematics.</title>
        <authorList>
            <person name="Melie T."/>
            <person name="Pirro S."/>
            <person name="Miller A.N."/>
            <person name="Quandt A."/>
        </authorList>
    </citation>
    <scope>NUCLEOTIDE SEQUENCE</scope>
    <source>
        <strain evidence="10">GBOQ0MN5Z8</strain>
    </source>
</reference>
<dbReference type="PANTHER" id="PTHR47540:SF1">
    <property type="entry name" value="ACTIVATOR OF STRESS GENES 1-RELATED"/>
    <property type="match status" value="1"/>
</dbReference>